<accession>A0AAN9I7A1</accession>
<proteinExistence type="predicted"/>
<reference evidence="2 3" key="1">
    <citation type="submission" date="2024-01" db="EMBL/GenBank/DDBJ databases">
        <title>The genomes of 5 underutilized Papilionoideae crops provide insights into root nodulation and disease resistanc.</title>
        <authorList>
            <person name="Yuan L."/>
        </authorList>
    </citation>
    <scope>NUCLEOTIDE SEQUENCE [LARGE SCALE GENOMIC DNA]</scope>
    <source>
        <strain evidence="2">ZHUSHIDOU_FW_LH</strain>
        <tissue evidence="2">Leaf</tissue>
    </source>
</reference>
<evidence type="ECO:0000256" key="1">
    <source>
        <dbReference type="SAM" id="MobiDB-lite"/>
    </source>
</evidence>
<evidence type="ECO:0000313" key="2">
    <source>
        <dbReference type="EMBL" id="KAK7268822.1"/>
    </source>
</evidence>
<dbReference type="Proteomes" id="UP001372338">
    <property type="component" value="Unassembled WGS sequence"/>
</dbReference>
<sequence length="214" mass="22447">MEEDKNIGGGFDLLDCKGCKLLQLEDGELCSGGGSSTAEICGASSLLEDVELDDTGEMRVRVPKRSVATIPEFILQLPNEVMSNLMGALILPMIHNLETTMKSGGVPQAPQFRPSTTTSSRSAATTTVKTSSNINSSTSSTREVNGAVQSKDKDDNSKAGGEVQKSSPNVVVGDPLGDVHGKVQDEIIKQFAAIMATGTMRASEAAALGTKRVM</sequence>
<keyword evidence="3" id="KW-1185">Reference proteome</keyword>
<dbReference type="AlphaFoldDB" id="A0AAN9I7A1"/>
<dbReference type="EMBL" id="JAYWIO010000004">
    <property type="protein sequence ID" value="KAK7268822.1"/>
    <property type="molecule type" value="Genomic_DNA"/>
</dbReference>
<name>A0AAN9I7A1_CROPI</name>
<evidence type="ECO:0000313" key="3">
    <source>
        <dbReference type="Proteomes" id="UP001372338"/>
    </source>
</evidence>
<organism evidence="2 3">
    <name type="scientific">Crotalaria pallida</name>
    <name type="common">Smooth rattlebox</name>
    <name type="synonym">Crotalaria striata</name>
    <dbReference type="NCBI Taxonomy" id="3830"/>
    <lineage>
        <taxon>Eukaryota</taxon>
        <taxon>Viridiplantae</taxon>
        <taxon>Streptophyta</taxon>
        <taxon>Embryophyta</taxon>
        <taxon>Tracheophyta</taxon>
        <taxon>Spermatophyta</taxon>
        <taxon>Magnoliopsida</taxon>
        <taxon>eudicotyledons</taxon>
        <taxon>Gunneridae</taxon>
        <taxon>Pentapetalae</taxon>
        <taxon>rosids</taxon>
        <taxon>fabids</taxon>
        <taxon>Fabales</taxon>
        <taxon>Fabaceae</taxon>
        <taxon>Papilionoideae</taxon>
        <taxon>50 kb inversion clade</taxon>
        <taxon>genistoids sensu lato</taxon>
        <taxon>core genistoids</taxon>
        <taxon>Crotalarieae</taxon>
        <taxon>Crotalaria</taxon>
    </lineage>
</organism>
<protein>
    <submittedName>
        <fullName evidence="2">Uncharacterized protein</fullName>
    </submittedName>
</protein>
<feature type="region of interest" description="Disordered" evidence="1">
    <location>
        <begin position="102"/>
        <end position="177"/>
    </location>
</feature>
<gene>
    <name evidence="2" type="ORF">RIF29_21531</name>
</gene>
<comment type="caution">
    <text evidence="2">The sequence shown here is derived from an EMBL/GenBank/DDBJ whole genome shotgun (WGS) entry which is preliminary data.</text>
</comment>
<feature type="compositionally biased region" description="Low complexity" evidence="1">
    <location>
        <begin position="115"/>
        <end position="141"/>
    </location>
</feature>